<dbReference type="Proteomes" id="UP000551616">
    <property type="component" value="Unassembled WGS sequence"/>
</dbReference>
<accession>A0A7V8V8A0</accession>
<dbReference type="AlphaFoldDB" id="A0A7V8V8A0"/>
<comment type="caution">
    <text evidence="1">The sequence shown here is derived from an EMBL/GenBank/DDBJ whole genome shotgun (WGS) entry which is preliminary data.</text>
</comment>
<dbReference type="EMBL" id="JABRWO010000011">
    <property type="protein sequence ID" value="MBA2116763.1"/>
    <property type="molecule type" value="Genomic_DNA"/>
</dbReference>
<sequence>MLKRNALLNDWGFHADEPFRPVYAVLALRVC</sequence>
<keyword evidence="2" id="KW-1185">Reference proteome</keyword>
<protein>
    <submittedName>
        <fullName evidence="1">Uncharacterized protein</fullName>
    </submittedName>
</protein>
<organism evidence="1 2">
    <name type="scientific">Bremerella alba</name>
    <dbReference type="NCBI Taxonomy" id="980252"/>
    <lineage>
        <taxon>Bacteria</taxon>
        <taxon>Pseudomonadati</taxon>
        <taxon>Planctomycetota</taxon>
        <taxon>Planctomycetia</taxon>
        <taxon>Pirellulales</taxon>
        <taxon>Pirellulaceae</taxon>
        <taxon>Bremerella</taxon>
    </lineage>
</organism>
<gene>
    <name evidence="1" type="ORF">HOV93_39550</name>
</gene>
<evidence type="ECO:0000313" key="2">
    <source>
        <dbReference type="Proteomes" id="UP000551616"/>
    </source>
</evidence>
<evidence type="ECO:0000313" key="1">
    <source>
        <dbReference type="EMBL" id="MBA2116763.1"/>
    </source>
</evidence>
<proteinExistence type="predicted"/>
<reference evidence="1 2" key="1">
    <citation type="submission" date="2020-05" db="EMBL/GenBank/DDBJ databases">
        <title>Bremerella alba sp. nov., a novel planctomycete isolated from the surface of the macroalga Fucus spiralis.</title>
        <authorList>
            <person name="Godinho O."/>
            <person name="Botelho R."/>
            <person name="Albuquerque L."/>
            <person name="Wiegand S."/>
            <person name="Da Costa M.S."/>
            <person name="Lobo-Da-Cunha A."/>
            <person name="Jogler C."/>
            <person name="Lage O.M."/>
        </authorList>
    </citation>
    <scope>NUCLEOTIDE SEQUENCE [LARGE SCALE GENOMIC DNA]</scope>
    <source>
        <strain evidence="1 2">FF15</strain>
    </source>
</reference>
<name>A0A7V8V8A0_9BACT</name>